<dbReference type="InterPro" id="IPR002223">
    <property type="entry name" value="Kunitz_BPTI"/>
</dbReference>
<dbReference type="Gene3D" id="4.10.410.10">
    <property type="entry name" value="Pancreatic trypsin inhibitor Kunitz domain"/>
    <property type="match status" value="1"/>
</dbReference>
<keyword evidence="1" id="KW-0732">Signal</keyword>
<dbReference type="EMBL" id="JRES01000734">
    <property type="protein sequence ID" value="KNC28908.1"/>
    <property type="molecule type" value="Genomic_DNA"/>
</dbReference>
<dbReference type="GO" id="GO:0004867">
    <property type="term" value="F:serine-type endopeptidase inhibitor activity"/>
    <property type="evidence" value="ECO:0007669"/>
    <property type="project" value="InterPro"/>
</dbReference>
<dbReference type="AlphaFoldDB" id="A0A0L0C907"/>
<dbReference type="InterPro" id="IPR036880">
    <property type="entry name" value="Kunitz_BPTI_sf"/>
</dbReference>
<name>A0A0L0C907_LUCCU</name>
<protein>
    <recommendedName>
        <fullName evidence="2">BPTI/Kunitz inhibitor domain-containing protein</fullName>
    </recommendedName>
</protein>
<accession>A0A0L0C907</accession>
<evidence type="ECO:0000259" key="2">
    <source>
        <dbReference type="PROSITE" id="PS50279"/>
    </source>
</evidence>
<dbReference type="PROSITE" id="PS50279">
    <property type="entry name" value="BPTI_KUNITZ_2"/>
    <property type="match status" value="1"/>
</dbReference>
<keyword evidence="4" id="KW-1185">Reference proteome</keyword>
<proteinExistence type="predicted"/>
<evidence type="ECO:0000313" key="4">
    <source>
        <dbReference type="Proteomes" id="UP000037069"/>
    </source>
</evidence>
<dbReference type="SMART" id="SM00131">
    <property type="entry name" value="KU"/>
    <property type="match status" value="1"/>
</dbReference>
<dbReference type="SUPFAM" id="SSF57362">
    <property type="entry name" value="BPTI-like"/>
    <property type="match status" value="1"/>
</dbReference>
<evidence type="ECO:0000313" key="3">
    <source>
        <dbReference type="EMBL" id="KNC28908.1"/>
    </source>
</evidence>
<dbReference type="OrthoDB" id="4473401at2759"/>
<dbReference type="Proteomes" id="UP000037069">
    <property type="component" value="Unassembled WGS sequence"/>
</dbReference>
<gene>
    <name evidence="3" type="ORF">FF38_07128</name>
</gene>
<dbReference type="Pfam" id="PF00014">
    <property type="entry name" value="Kunitz_BPTI"/>
    <property type="match status" value="1"/>
</dbReference>
<dbReference type="OMA" id="CETNANP"/>
<comment type="caution">
    <text evidence="3">The sequence shown here is derived from an EMBL/GenBank/DDBJ whole genome shotgun (WGS) entry which is preliminary data.</text>
</comment>
<evidence type="ECO:0000256" key="1">
    <source>
        <dbReference type="SAM" id="SignalP"/>
    </source>
</evidence>
<feature type="signal peptide" evidence="1">
    <location>
        <begin position="1"/>
        <end position="20"/>
    </location>
</feature>
<feature type="domain" description="BPTI/Kunitz inhibitor" evidence="2">
    <location>
        <begin position="32"/>
        <end position="85"/>
    </location>
</feature>
<reference evidence="3 4" key="1">
    <citation type="journal article" date="2015" name="Nat. Commun.">
        <title>Lucilia cuprina genome unlocks parasitic fly biology to underpin future interventions.</title>
        <authorList>
            <person name="Anstead C.A."/>
            <person name="Korhonen P.K."/>
            <person name="Young N.D."/>
            <person name="Hall R.S."/>
            <person name="Jex A.R."/>
            <person name="Murali S.C."/>
            <person name="Hughes D.S."/>
            <person name="Lee S.F."/>
            <person name="Perry T."/>
            <person name="Stroehlein A.J."/>
            <person name="Ansell B.R."/>
            <person name="Breugelmans B."/>
            <person name="Hofmann A."/>
            <person name="Qu J."/>
            <person name="Dugan S."/>
            <person name="Lee S.L."/>
            <person name="Chao H."/>
            <person name="Dinh H."/>
            <person name="Han Y."/>
            <person name="Doddapaneni H.V."/>
            <person name="Worley K.C."/>
            <person name="Muzny D.M."/>
            <person name="Ioannidis P."/>
            <person name="Waterhouse R.M."/>
            <person name="Zdobnov E.M."/>
            <person name="James P.J."/>
            <person name="Bagnall N.H."/>
            <person name="Kotze A.C."/>
            <person name="Gibbs R.A."/>
            <person name="Richards S."/>
            <person name="Batterham P."/>
            <person name="Gasser R.B."/>
        </authorList>
    </citation>
    <scope>NUCLEOTIDE SEQUENCE [LARGE SCALE GENOMIC DNA]</scope>
    <source>
        <strain evidence="3 4">LS</strain>
        <tissue evidence="3">Full body</tissue>
    </source>
</reference>
<feature type="chain" id="PRO_5005535724" description="BPTI/Kunitz inhibitor domain-containing protein" evidence="1">
    <location>
        <begin position="21"/>
        <end position="92"/>
    </location>
</feature>
<organism evidence="3 4">
    <name type="scientific">Lucilia cuprina</name>
    <name type="common">Green bottle fly</name>
    <name type="synonym">Australian sheep blowfly</name>
    <dbReference type="NCBI Taxonomy" id="7375"/>
    <lineage>
        <taxon>Eukaryota</taxon>
        <taxon>Metazoa</taxon>
        <taxon>Ecdysozoa</taxon>
        <taxon>Arthropoda</taxon>
        <taxon>Hexapoda</taxon>
        <taxon>Insecta</taxon>
        <taxon>Pterygota</taxon>
        <taxon>Neoptera</taxon>
        <taxon>Endopterygota</taxon>
        <taxon>Diptera</taxon>
        <taxon>Brachycera</taxon>
        <taxon>Muscomorpha</taxon>
        <taxon>Oestroidea</taxon>
        <taxon>Calliphoridae</taxon>
        <taxon>Luciliinae</taxon>
        <taxon>Lucilia</taxon>
    </lineage>
</organism>
<sequence>MQVLHILSLLLVALVAYTSAQGCPGSPRNPSCVGPRNEGRRGWRCQARMMWWYNASIRQCQIMPYWGCWGNNNRWCTRAICEQRCRRQTMFK</sequence>